<keyword evidence="1" id="KW-0472">Membrane</keyword>
<reference evidence="2 3" key="1">
    <citation type="submission" date="2014-04" db="EMBL/GenBank/DDBJ databases">
        <title>Evolutionary Origins and Diversification of the Mycorrhizal Mutualists.</title>
        <authorList>
            <consortium name="DOE Joint Genome Institute"/>
            <consortium name="Mycorrhizal Genomics Consortium"/>
            <person name="Kohler A."/>
            <person name="Kuo A."/>
            <person name="Nagy L.G."/>
            <person name="Floudas D."/>
            <person name="Copeland A."/>
            <person name="Barry K.W."/>
            <person name="Cichocki N."/>
            <person name="Veneault-Fourrey C."/>
            <person name="LaButti K."/>
            <person name="Lindquist E.A."/>
            <person name="Lipzen A."/>
            <person name="Lundell T."/>
            <person name="Morin E."/>
            <person name="Murat C."/>
            <person name="Riley R."/>
            <person name="Ohm R."/>
            <person name="Sun H."/>
            <person name="Tunlid A."/>
            <person name="Henrissat B."/>
            <person name="Grigoriev I.V."/>
            <person name="Hibbett D.S."/>
            <person name="Martin F."/>
        </authorList>
    </citation>
    <scope>NUCLEOTIDE SEQUENCE [LARGE SCALE GENOMIC DNA]</scope>
    <source>
        <strain evidence="2 3">FD-317 M1</strain>
    </source>
</reference>
<dbReference type="EMBL" id="KN834784">
    <property type="protein sequence ID" value="KIK58653.1"/>
    <property type="molecule type" value="Genomic_DNA"/>
</dbReference>
<keyword evidence="3" id="KW-1185">Reference proteome</keyword>
<dbReference type="HOGENOM" id="CLU_071641_2_0_1"/>
<feature type="transmembrane region" description="Helical" evidence="1">
    <location>
        <begin position="107"/>
        <end position="132"/>
    </location>
</feature>
<keyword evidence="1" id="KW-1133">Transmembrane helix</keyword>
<evidence type="ECO:0000313" key="2">
    <source>
        <dbReference type="EMBL" id="KIK58653.1"/>
    </source>
</evidence>
<accession>A0A0D0CSJ7</accession>
<keyword evidence="1" id="KW-0812">Transmembrane</keyword>
<dbReference type="AlphaFoldDB" id="A0A0D0CSJ7"/>
<feature type="transmembrane region" description="Helical" evidence="1">
    <location>
        <begin position="32"/>
        <end position="50"/>
    </location>
</feature>
<feature type="transmembrane region" description="Helical" evidence="1">
    <location>
        <begin position="178"/>
        <end position="199"/>
    </location>
</feature>
<feature type="transmembrane region" description="Helical" evidence="1">
    <location>
        <begin position="62"/>
        <end position="87"/>
    </location>
</feature>
<evidence type="ECO:0000256" key="1">
    <source>
        <dbReference type="SAM" id="Phobius"/>
    </source>
</evidence>
<gene>
    <name evidence="2" type="ORF">GYMLUDRAFT_246044</name>
</gene>
<protein>
    <submittedName>
        <fullName evidence="2">Uncharacterized protein</fullName>
    </submittedName>
</protein>
<evidence type="ECO:0000313" key="3">
    <source>
        <dbReference type="Proteomes" id="UP000053593"/>
    </source>
</evidence>
<name>A0A0D0CSJ7_9AGAR</name>
<dbReference type="Proteomes" id="UP000053593">
    <property type="component" value="Unassembled WGS sequence"/>
</dbReference>
<organism evidence="2 3">
    <name type="scientific">Collybiopsis luxurians FD-317 M1</name>
    <dbReference type="NCBI Taxonomy" id="944289"/>
    <lineage>
        <taxon>Eukaryota</taxon>
        <taxon>Fungi</taxon>
        <taxon>Dikarya</taxon>
        <taxon>Basidiomycota</taxon>
        <taxon>Agaricomycotina</taxon>
        <taxon>Agaricomycetes</taxon>
        <taxon>Agaricomycetidae</taxon>
        <taxon>Agaricales</taxon>
        <taxon>Marasmiineae</taxon>
        <taxon>Omphalotaceae</taxon>
        <taxon>Collybiopsis</taxon>
        <taxon>Collybiopsis luxurians</taxon>
    </lineage>
</organism>
<dbReference type="OrthoDB" id="2744793at2759"/>
<proteinExistence type="predicted"/>
<sequence length="236" mass="26301">MSPEEQEILAIDGANFTLDIVDTIIAAISTEVRHGNFAGALLLMTFIALYQLSIKPQSCPRIILFFCCLTVFLSFTVFLISNATFLVDIADVAGKITDSAADSQDLIWAYMDIFPQSILLLISDGIVVWRAWVLLPEGILWKILPTILTIANIGLNIADCTVDVVQIQTILDGLTPELDWIVFAASIAINILATLFIMWKWWYIFTPRLYGQGYITMNANAQGSLTKLEESLLQYQ</sequence>